<dbReference type="InterPro" id="IPR042114">
    <property type="entry name" value="GatB_C_1"/>
</dbReference>
<dbReference type="Proteomes" id="UP000647416">
    <property type="component" value="Unassembled WGS sequence"/>
</dbReference>
<dbReference type="InterPro" id="IPR017958">
    <property type="entry name" value="Gln-tRNA_amidoTrfase_suB_CS"/>
</dbReference>
<dbReference type="AlphaFoldDB" id="A0A926FFG9"/>
<dbReference type="Gene3D" id="1.10.10.410">
    <property type="match status" value="1"/>
</dbReference>
<dbReference type="InterPro" id="IPR018027">
    <property type="entry name" value="Asn/Gln_amidotransferase"/>
</dbReference>
<comment type="caution">
    <text evidence="12">The sequence shown here is derived from an EMBL/GenBank/DDBJ whole genome shotgun (WGS) entry which is preliminary data.</text>
</comment>
<dbReference type="SUPFAM" id="SSF55931">
    <property type="entry name" value="Glutamine synthetase/guanido kinase"/>
    <property type="match status" value="1"/>
</dbReference>
<dbReference type="Gene3D" id="1.10.150.380">
    <property type="entry name" value="GatB domain, N-terminal subdomain"/>
    <property type="match status" value="1"/>
</dbReference>
<comment type="subunit">
    <text evidence="2 10">Heterotrimer of A, B and C subunits.</text>
</comment>
<dbReference type="NCBIfam" id="NF004014">
    <property type="entry name" value="PRK05477.1-4"/>
    <property type="match status" value="1"/>
</dbReference>
<evidence type="ECO:0000313" key="12">
    <source>
        <dbReference type="EMBL" id="MBC8597250.1"/>
    </source>
</evidence>
<dbReference type="InterPro" id="IPR017959">
    <property type="entry name" value="Asn/Gln-tRNA_amidoTrfase_suB/E"/>
</dbReference>
<dbReference type="SUPFAM" id="SSF89095">
    <property type="entry name" value="GatB/YqeY motif"/>
    <property type="match status" value="1"/>
</dbReference>
<comment type="catalytic activity">
    <reaction evidence="9 10">
        <text>L-glutamyl-tRNA(Gln) + L-glutamine + ATP + H2O = L-glutaminyl-tRNA(Gln) + L-glutamate + ADP + phosphate + H(+)</text>
        <dbReference type="Rhea" id="RHEA:17521"/>
        <dbReference type="Rhea" id="RHEA-COMP:9681"/>
        <dbReference type="Rhea" id="RHEA-COMP:9684"/>
        <dbReference type="ChEBI" id="CHEBI:15377"/>
        <dbReference type="ChEBI" id="CHEBI:15378"/>
        <dbReference type="ChEBI" id="CHEBI:29985"/>
        <dbReference type="ChEBI" id="CHEBI:30616"/>
        <dbReference type="ChEBI" id="CHEBI:43474"/>
        <dbReference type="ChEBI" id="CHEBI:58359"/>
        <dbReference type="ChEBI" id="CHEBI:78520"/>
        <dbReference type="ChEBI" id="CHEBI:78521"/>
        <dbReference type="ChEBI" id="CHEBI:456216"/>
    </reaction>
</comment>
<dbReference type="InterPro" id="IPR003789">
    <property type="entry name" value="Asn/Gln_tRNA_amidoTrase-B-like"/>
</dbReference>
<reference evidence="12" key="1">
    <citation type="submission" date="2020-08" db="EMBL/GenBank/DDBJ databases">
        <title>Genome public.</title>
        <authorList>
            <person name="Liu C."/>
            <person name="Sun Q."/>
        </authorList>
    </citation>
    <scope>NUCLEOTIDE SEQUENCE</scope>
    <source>
        <strain evidence="12">NSJ-50</strain>
    </source>
</reference>
<dbReference type="GO" id="GO:0050567">
    <property type="term" value="F:glutaminyl-tRNA synthase (glutamine-hydrolyzing) activity"/>
    <property type="evidence" value="ECO:0007669"/>
    <property type="project" value="UniProtKB-UniRule"/>
</dbReference>
<dbReference type="PROSITE" id="PS01234">
    <property type="entry name" value="GATB"/>
    <property type="match status" value="1"/>
</dbReference>
<dbReference type="GO" id="GO:0006412">
    <property type="term" value="P:translation"/>
    <property type="evidence" value="ECO:0007669"/>
    <property type="project" value="UniProtKB-UniRule"/>
</dbReference>
<dbReference type="NCBIfam" id="NF004012">
    <property type="entry name" value="PRK05477.1-2"/>
    <property type="match status" value="1"/>
</dbReference>
<keyword evidence="4 10" id="KW-0547">Nucleotide-binding</keyword>
<dbReference type="PANTHER" id="PTHR11659:SF0">
    <property type="entry name" value="GLUTAMYL-TRNA(GLN) AMIDOTRANSFERASE SUBUNIT B, MITOCHONDRIAL"/>
    <property type="match status" value="1"/>
</dbReference>
<dbReference type="InterPro" id="IPR006075">
    <property type="entry name" value="Asn/Gln-tRNA_Trfase_suB/E_cat"/>
</dbReference>
<keyword evidence="6 10" id="KW-0648">Protein biosynthesis</keyword>
<evidence type="ECO:0000256" key="7">
    <source>
        <dbReference type="ARBA" id="ARBA00024799"/>
    </source>
</evidence>
<protein>
    <recommendedName>
        <fullName evidence="10">Aspartyl/glutamyl-tRNA(Asn/Gln) amidotransferase subunit B</fullName>
        <shortName evidence="10">Asp/Glu-ADT subunit B</shortName>
        <ecNumber evidence="10">6.3.5.-</ecNumber>
    </recommendedName>
</protein>
<dbReference type="Pfam" id="PF02934">
    <property type="entry name" value="GatB_N"/>
    <property type="match status" value="1"/>
</dbReference>
<dbReference type="Pfam" id="PF02637">
    <property type="entry name" value="GatB_Yqey"/>
    <property type="match status" value="1"/>
</dbReference>
<dbReference type="GO" id="GO:0005524">
    <property type="term" value="F:ATP binding"/>
    <property type="evidence" value="ECO:0007669"/>
    <property type="project" value="UniProtKB-KW"/>
</dbReference>
<dbReference type="InterPro" id="IPR014746">
    <property type="entry name" value="Gln_synth/guanido_kin_cat_dom"/>
</dbReference>
<comment type="catalytic activity">
    <reaction evidence="8 10">
        <text>L-aspartyl-tRNA(Asn) + L-glutamine + ATP + H2O = L-asparaginyl-tRNA(Asn) + L-glutamate + ADP + phosphate + 2 H(+)</text>
        <dbReference type="Rhea" id="RHEA:14513"/>
        <dbReference type="Rhea" id="RHEA-COMP:9674"/>
        <dbReference type="Rhea" id="RHEA-COMP:9677"/>
        <dbReference type="ChEBI" id="CHEBI:15377"/>
        <dbReference type="ChEBI" id="CHEBI:15378"/>
        <dbReference type="ChEBI" id="CHEBI:29985"/>
        <dbReference type="ChEBI" id="CHEBI:30616"/>
        <dbReference type="ChEBI" id="CHEBI:43474"/>
        <dbReference type="ChEBI" id="CHEBI:58359"/>
        <dbReference type="ChEBI" id="CHEBI:78515"/>
        <dbReference type="ChEBI" id="CHEBI:78516"/>
        <dbReference type="ChEBI" id="CHEBI:456216"/>
    </reaction>
</comment>
<organism evidence="12 13">
    <name type="scientific">Qingrenia yutianensis</name>
    <dbReference type="NCBI Taxonomy" id="2763676"/>
    <lineage>
        <taxon>Bacteria</taxon>
        <taxon>Bacillati</taxon>
        <taxon>Bacillota</taxon>
        <taxon>Clostridia</taxon>
        <taxon>Eubacteriales</taxon>
        <taxon>Oscillospiraceae</taxon>
        <taxon>Qingrenia</taxon>
    </lineage>
</organism>
<evidence type="ECO:0000256" key="6">
    <source>
        <dbReference type="ARBA" id="ARBA00022917"/>
    </source>
</evidence>
<dbReference type="NCBIfam" id="TIGR00133">
    <property type="entry name" value="gatB"/>
    <property type="match status" value="1"/>
</dbReference>
<keyword evidence="3 10" id="KW-0436">Ligase</keyword>
<evidence type="ECO:0000256" key="10">
    <source>
        <dbReference type="HAMAP-Rule" id="MF_00121"/>
    </source>
</evidence>
<evidence type="ECO:0000256" key="5">
    <source>
        <dbReference type="ARBA" id="ARBA00022840"/>
    </source>
</evidence>
<dbReference type="SMART" id="SM00845">
    <property type="entry name" value="GatB_Yqey"/>
    <property type="match status" value="1"/>
</dbReference>
<name>A0A926FFG9_9FIRM</name>
<comment type="function">
    <text evidence="7 10">Allows the formation of correctly charged Asn-tRNA(Asn) or Gln-tRNA(Gln) through the transamidation of misacylated Asp-tRNA(Asn) or Glu-tRNA(Gln) in organisms which lack either or both of asparaginyl-tRNA or glutaminyl-tRNA synthetases. The reaction takes place in the presence of glutamine and ATP through an activated phospho-Asp-tRNA(Asn) or phospho-Glu-tRNA(Gln).</text>
</comment>
<evidence type="ECO:0000256" key="9">
    <source>
        <dbReference type="ARBA" id="ARBA00047913"/>
    </source>
</evidence>
<evidence type="ECO:0000259" key="11">
    <source>
        <dbReference type="SMART" id="SM00845"/>
    </source>
</evidence>
<keyword evidence="13" id="KW-1185">Reference proteome</keyword>
<proteinExistence type="inferred from homology"/>
<keyword evidence="5 10" id="KW-0067">ATP-binding</keyword>
<dbReference type="PANTHER" id="PTHR11659">
    <property type="entry name" value="GLUTAMYL-TRNA GLN AMIDOTRANSFERASE SUBUNIT B MITOCHONDRIAL AND PROKARYOTIC PET112-RELATED"/>
    <property type="match status" value="1"/>
</dbReference>
<evidence type="ECO:0000256" key="8">
    <source>
        <dbReference type="ARBA" id="ARBA00047380"/>
    </source>
</evidence>
<dbReference type="GO" id="GO:0070681">
    <property type="term" value="P:glutaminyl-tRNAGln biosynthesis via transamidation"/>
    <property type="evidence" value="ECO:0007669"/>
    <property type="project" value="TreeGrafter"/>
</dbReference>
<evidence type="ECO:0000256" key="4">
    <source>
        <dbReference type="ARBA" id="ARBA00022741"/>
    </source>
</evidence>
<evidence type="ECO:0000256" key="1">
    <source>
        <dbReference type="ARBA" id="ARBA00005306"/>
    </source>
</evidence>
<dbReference type="InterPro" id="IPR023168">
    <property type="entry name" value="GatB_Yqey_C_2"/>
</dbReference>
<gene>
    <name evidence="10 12" type="primary">gatB</name>
    <name evidence="12" type="ORF">H8706_10300</name>
</gene>
<sequence>MNYESVIGLEVHAELSTDTKIYCSCENKFGLDVNTSVCPICMGMPGTLPKLNKKVVEYAIKAGLALRCDITHYSKQDRKNYFYPDLPKAYQISQFDLPLCTNGYVEINVDGKKKKIGITRIHIEEDAGKLIHSIMGEGSMVDFNRCGVPLIEIVSEPDLRSAKEAKIYLETLKNILQYIGVSDCKMEEGSLRCDINVSIRPEGQKEFGTRTEMKNVSTFSGGERAIEYEIARQISVIENGGTIDQETRRWDDAKGENTLLRSKEEAHDYRYFPEPDLMPIVIDDEQIEEIRKDLPELPNVKFERYINEYKLSEKDASIIIENKYMSFYFDDCINLNGEPKTVANWLLGDVSRFLKDKETDFENIPFAPEKLIELISLTSNGTISNSAAKKVLFEMFTSDDSPKQLVEKLGLAQISDESALYDLVKSVLDANPQSIADYKAGRDRALGFLMGQAMKLSKGKANPPVINKILKEMLDKA</sequence>
<evidence type="ECO:0000313" key="13">
    <source>
        <dbReference type="Proteomes" id="UP000647416"/>
    </source>
</evidence>
<dbReference type="EC" id="6.3.5.-" evidence="10"/>
<evidence type="ECO:0000256" key="2">
    <source>
        <dbReference type="ARBA" id="ARBA00011123"/>
    </source>
</evidence>
<comment type="similarity">
    <text evidence="1 10">Belongs to the GatB/GatE family. GatB subfamily.</text>
</comment>
<dbReference type="RefSeq" id="WP_262432563.1">
    <property type="nucleotide sequence ID" value="NZ_JACRTE010000018.1"/>
</dbReference>
<accession>A0A926FFG9</accession>
<feature type="domain" description="Asn/Gln amidotransferase" evidence="11">
    <location>
        <begin position="327"/>
        <end position="474"/>
    </location>
</feature>
<dbReference type="FunFam" id="1.10.10.410:FF:000001">
    <property type="entry name" value="Aspartyl/glutamyl-tRNA(Asn/Gln) amidotransferase subunit B"/>
    <property type="match status" value="1"/>
</dbReference>
<evidence type="ECO:0000256" key="3">
    <source>
        <dbReference type="ARBA" id="ARBA00022598"/>
    </source>
</evidence>
<dbReference type="InterPro" id="IPR004413">
    <property type="entry name" value="GatB"/>
</dbReference>
<dbReference type="EMBL" id="JACRTE010000018">
    <property type="protein sequence ID" value="MBC8597250.1"/>
    <property type="molecule type" value="Genomic_DNA"/>
</dbReference>
<dbReference type="HAMAP" id="MF_00121">
    <property type="entry name" value="GatB"/>
    <property type="match status" value="1"/>
</dbReference>